<evidence type="ECO:0000313" key="2">
    <source>
        <dbReference type="EMBL" id="KAF9525732.1"/>
    </source>
</evidence>
<proteinExistence type="predicted"/>
<dbReference type="OrthoDB" id="3227921at2759"/>
<reference evidence="2" key="1">
    <citation type="submission" date="2020-11" db="EMBL/GenBank/DDBJ databases">
        <authorList>
            <consortium name="DOE Joint Genome Institute"/>
            <person name="Ahrendt S."/>
            <person name="Riley R."/>
            <person name="Andreopoulos W."/>
            <person name="Labutti K."/>
            <person name="Pangilinan J."/>
            <person name="Ruiz-Duenas F.J."/>
            <person name="Barrasa J.M."/>
            <person name="Sanchez-Garcia M."/>
            <person name="Camarero S."/>
            <person name="Miyauchi S."/>
            <person name="Serrano A."/>
            <person name="Linde D."/>
            <person name="Babiker R."/>
            <person name="Drula E."/>
            <person name="Ayuso-Fernandez I."/>
            <person name="Pacheco R."/>
            <person name="Padilla G."/>
            <person name="Ferreira P."/>
            <person name="Barriuso J."/>
            <person name="Kellner H."/>
            <person name="Castanera R."/>
            <person name="Alfaro M."/>
            <person name="Ramirez L."/>
            <person name="Pisabarro A.G."/>
            <person name="Kuo A."/>
            <person name="Tritt A."/>
            <person name="Lipzen A."/>
            <person name="He G."/>
            <person name="Yan M."/>
            <person name="Ng V."/>
            <person name="Cullen D."/>
            <person name="Martin F."/>
            <person name="Rosso M.-N."/>
            <person name="Henrissat B."/>
            <person name="Hibbett D."/>
            <person name="Martinez A.T."/>
            <person name="Grigoriev I.V."/>
        </authorList>
    </citation>
    <scope>NUCLEOTIDE SEQUENCE</scope>
    <source>
        <strain evidence="2">CBS 506.95</strain>
    </source>
</reference>
<keyword evidence="3" id="KW-1185">Reference proteome</keyword>
<dbReference type="AlphaFoldDB" id="A0A9P6EB49"/>
<sequence length="197" mass="22458">MFDIFAVAEMGHVWPDPRATGEFASDMIPRGLGIGTIRISLQNTRAEYKLLQEYRDKSILRGFASVGGLWTFLGGLFSVFFGSSLMRLFFGSKPLTVYGLAHSFQRDRIKQACVTDYPQVQHDVNTPLEERGVLKLLCDHLIDLDFLLFARDNERRSSHSADSGHRNSKDEVELHQYSQDLQYLPKHNNGHVNEVTR</sequence>
<gene>
    <name evidence="2" type="ORF">CPB83DRAFT_859014</name>
</gene>
<accession>A0A9P6EB49</accession>
<keyword evidence="1" id="KW-0812">Transmembrane</keyword>
<feature type="transmembrane region" description="Helical" evidence="1">
    <location>
        <begin position="69"/>
        <end position="90"/>
    </location>
</feature>
<name>A0A9P6EB49_9AGAR</name>
<keyword evidence="1" id="KW-0472">Membrane</keyword>
<dbReference type="Proteomes" id="UP000807306">
    <property type="component" value="Unassembled WGS sequence"/>
</dbReference>
<keyword evidence="1" id="KW-1133">Transmembrane helix</keyword>
<comment type="caution">
    <text evidence="2">The sequence shown here is derived from an EMBL/GenBank/DDBJ whole genome shotgun (WGS) entry which is preliminary data.</text>
</comment>
<organism evidence="2 3">
    <name type="scientific">Crepidotus variabilis</name>
    <dbReference type="NCBI Taxonomy" id="179855"/>
    <lineage>
        <taxon>Eukaryota</taxon>
        <taxon>Fungi</taxon>
        <taxon>Dikarya</taxon>
        <taxon>Basidiomycota</taxon>
        <taxon>Agaricomycotina</taxon>
        <taxon>Agaricomycetes</taxon>
        <taxon>Agaricomycetidae</taxon>
        <taxon>Agaricales</taxon>
        <taxon>Agaricineae</taxon>
        <taxon>Crepidotaceae</taxon>
        <taxon>Crepidotus</taxon>
    </lineage>
</organism>
<protein>
    <submittedName>
        <fullName evidence="2">Uncharacterized protein</fullName>
    </submittedName>
</protein>
<dbReference type="EMBL" id="MU157880">
    <property type="protein sequence ID" value="KAF9525732.1"/>
    <property type="molecule type" value="Genomic_DNA"/>
</dbReference>
<evidence type="ECO:0000313" key="3">
    <source>
        <dbReference type="Proteomes" id="UP000807306"/>
    </source>
</evidence>
<evidence type="ECO:0000256" key="1">
    <source>
        <dbReference type="SAM" id="Phobius"/>
    </source>
</evidence>